<dbReference type="AlphaFoldDB" id="A0A1R0H4P4"/>
<keyword evidence="2" id="KW-0251">Elongation factor</keyword>
<dbReference type="PANTHER" id="PTHR13503:SF3">
    <property type="entry name" value="NEGATIVE ELONGATION FACTOR B"/>
    <property type="match status" value="1"/>
</dbReference>
<reference evidence="2 3" key="1">
    <citation type="journal article" date="2016" name="Mol. Biol. Evol.">
        <title>Genome-Wide Survey of Gut Fungi (Harpellales) Reveals the First Horizontally Transferred Ubiquitin Gene from a Mosquito Host.</title>
        <authorList>
            <person name="Wang Y."/>
            <person name="White M.M."/>
            <person name="Kvist S."/>
            <person name="Moncalvo J.M."/>
        </authorList>
    </citation>
    <scope>NUCLEOTIDE SEQUENCE [LARGE SCALE GENOMIC DNA]</scope>
    <source>
        <strain evidence="2 3">ALG-7-W6</strain>
    </source>
</reference>
<dbReference type="STRING" id="133383.A0A1R0H4P4"/>
<proteinExistence type="predicted"/>
<dbReference type="InterPro" id="IPR010405">
    <property type="entry name" value="COBRA1"/>
</dbReference>
<name>A0A1R0H4P4_9FUNG</name>
<feature type="compositionally biased region" description="Basic and acidic residues" evidence="1">
    <location>
        <begin position="394"/>
        <end position="409"/>
    </location>
</feature>
<comment type="caution">
    <text evidence="2">The sequence shown here is derived from an EMBL/GenBank/DDBJ whole genome shotgun (WGS) entry which is preliminary data.</text>
</comment>
<keyword evidence="3" id="KW-1185">Reference proteome</keyword>
<feature type="region of interest" description="Disordered" evidence="1">
    <location>
        <begin position="566"/>
        <end position="619"/>
    </location>
</feature>
<feature type="compositionally biased region" description="Polar residues" evidence="1">
    <location>
        <begin position="568"/>
        <end position="581"/>
    </location>
</feature>
<evidence type="ECO:0000313" key="2">
    <source>
        <dbReference type="EMBL" id="OLY84139.1"/>
    </source>
</evidence>
<dbReference type="PANTHER" id="PTHR13503">
    <property type="entry name" value="NEGATIVE ELONGATION FACTOR COMPLEX MEMBER B"/>
    <property type="match status" value="1"/>
</dbReference>
<protein>
    <submittedName>
        <fullName evidence="2">Negative elongation factor B</fullName>
    </submittedName>
</protein>
<dbReference type="Proteomes" id="UP000187455">
    <property type="component" value="Unassembled WGS sequence"/>
</dbReference>
<dbReference type="OrthoDB" id="5548359at2759"/>
<keyword evidence="2" id="KW-0648">Protein biosynthesis</keyword>
<dbReference type="GO" id="GO:0045892">
    <property type="term" value="P:negative regulation of DNA-templated transcription"/>
    <property type="evidence" value="ECO:0007669"/>
    <property type="project" value="InterPro"/>
</dbReference>
<dbReference type="GO" id="GO:0003746">
    <property type="term" value="F:translation elongation factor activity"/>
    <property type="evidence" value="ECO:0007669"/>
    <property type="project" value="UniProtKB-KW"/>
</dbReference>
<feature type="region of interest" description="Disordered" evidence="1">
    <location>
        <begin position="394"/>
        <end position="416"/>
    </location>
</feature>
<feature type="compositionally biased region" description="Low complexity" evidence="1">
    <location>
        <begin position="594"/>
        <end position="607"/>
    </location>
</feature>
<evidence type="ECO:0000313" key="3">
    <source>
        <dbReference type="Proteomes" id="UP000187455"/>
    </source>
</evidence>
<dbReference type="EMBL" id="LSSL01000604">
    <property type="protein sequence ID" value="OLY84139.1"/>
    <property type="molecule type" value="Genomic_DNA"/>
</dbReference>
<sequence length="701" mass="79903">MSTSNDYSSRDFKNHTPIALGKEQIKKNFNSGNVQDAMNGFFVENRLDLEYSDSLYWLVDELDVSRTKFHVKVLQNLTREIISDIKQARREANDNLMSLNGNSGSSIHSPLSKKINLESFINKLENYMDLDEVVVLMIELLEQLEYLTLPQSLIKALKRDFSLYRRCDVSLKRRIWLQDTEILLLDVDQILNSYCADFTLSTLNKEMSRQDMSYVTKIRREQPDLYHIFEIVNGNVSLYNIVLEAIEKKFRATFRIELCTFRFDFLMIMHYHDVRKSNSELAWLIKMISLSSNFYFVMAPSMKEFPQLLTERDINALHQLCFEIYDLKKGFIGVTDFSHLNLIEYSEVARQLVYKIVLDFIDNGEFGIVDAMLPLIWRATVRLYGRIDEADYENPRNKREGSIDKDRSEMYSSKDSNFIDDRSNLNFDPSGILPDPSSISNFIAIKNRLPWQPPQTKSAYNDSEVCFFELESFVQSLITTITSSKAMVTKLLNSGAMSNRLFMFMEKYARVNSFGHLQFLRLIEKISLILSVAMSDAFINTSLKAENSQSKQDNGLFVTEMSKSSSSNGAFGSPNLSSNTGSGSGWLASETGASRSTSSGWNSSTSTAPQFGANDDSTKPTRVANAIDADMPIIDMLGAANLAFRYSERLAAYGSVDEYSYSELVNAYNKLIASSPANAFNFRISRLNCPQINTFFKISFD</sequence>
<evidence type="ECO:0000256" key="1">
    <source>
        <dbReference type="SAM" id="MobiDB-lite"/>
    </source>
</evidence>
<dbReference type="Pfam" id="PF06209">
    <property type="entry name" value="COBRA1"/>
    <property type="match status" value="1"/>
</dbReference>
<accession>A0A1R0H4P4</accession>
<dbReference type="GO" id="GO:0005634">
    <property type="term" value="C:nucleus"/>
    <property type="evidence" value="ECO:0007669"/>
    <property type="project" value="InterPro"/>
</dbReference>
<organism evidence="2 3">
    <name type="scientific">Smittium mucronatum</name>
    <dbReference type="NCBI Taxonomy" id="133383"/>
    <lineage>
        <taxon>Eukaryota</taxon>
        <taxon>Fungi</taxon>
        <taxon>Fungi incertae sedis</taxon>
        <taxon>Zoopagomycota</taxon>
        <taxon>Kickxellomycotina</taxon>
        <taxon>Harpellomycetes</taxon>
        <taxon>Harpellales</taxon>
        <taxon>Legeriomycetaceae</taxon>
        <taxon>Smittium</taxon>
    </lineage>
</organism>
<gene>
    <name evidence="2" type="ORF">AYI68_g1705</name>
</gene>